<keyword evidence="2" id="KW-0813">Transport</keyword>
<dbReference type="Pfam" id="PF25578">
    <property type="entry name" value="EF-hand_STIM1"/>
    <property type="match status" value="1"/>
</dbReference>
<dbReference type="PROSITE" id="PS50105">
    <property type="entry name" value="SAM_DOMAIN"/>
    <property type="match status" value="1"/>
</dbReference>
<evidence type="ECO:0000256" key="12">
    <source>
        <dbReference type="SAM" id="Phobius"/>
    </source>
</evidence>
<evidence type="ECO:0000256" key="3">
    <source>
        <dbReference type="ARBA" id="ARBA00022568"/>
    </source>
</evidence>
<reference evidence="16" key="1">
    <citation type="submission" date="2017-02" db="UniProtKB">
        <authorList>
            <consortium name="WormBaseParasite"/>
        </authorList>
    </citation>
    <scope>IDENTIFICATION</scope>
</reference>
<organism evidence="15 16">
    <name type="scientific">Dracunculus medinensis</name>
    <name type="common">Guinea worm</name>
    <dbReference type="NCBI Taxonomy" id="318479"/>
    <lineage>
        <taxon>Eukaryota</taxon>
        <taxon>Metazoa</taxon>
        <taxon>Ecdysozoa</taxon>
        <taxon>Nematoda</taxon>
        <taxon>Chromadorea</taxon>
        <taxon>Rhabditida</taxon>
        <taxon>Spirurina</taxon>
        <taxon>Dracunculoidea</taxon>
        <taxon>Dracunculidae</taxon>
        <taxon>Dracunculus</taxon>
    </lineage>
</organism>
<evidence type="ECO:0000256" key="1">
    <source>
        <dbReference type="ARBA" id="ARBA00004479"/>
    </source>
</evidence>
<feature type="transmembrane region" description="Helical" evidence="12">
    <location>
        <begin position="178"/>
        <end position="194"/>
    </location>
</feature>
<name>A0A0N4UQ15_DRAME</name>
<evidence type="ECO:0000256" key="8">
    <source>
        <dbReference type="ARBA" id="ARBA00022989"/>
    </source>
</evidence>
<dbReference type="GO" id="GO:0005886">
    <property type="term" value="C:plasma membrane"/>
    <property type="evidence" value="ECO:0007669"/>
    <property type="project" value="TreeGrafter"/>
</dbReference>
<feature type="chain" id="PRO_5005887014" evidence="13">
    <location>
        <begin position="20"/>
        <end position="331"/>
    </location>
</feature>
<dbReference type="GO" id="GO:0006874">
    <property type="term" value="P:intracellular calcium ion homeostasis"/>
    <property type="evidence" value="ECO:0007669"/>
    <property type="project" value="TreeGrafter"/>
</dbReference>
<evidence type="ECO:0000313" key="15">
    <source>
        <dbReference type="Proteomes" id="UP000038040"/>
    </source>
</evidence>
<dbReference type="Pfam" id="PF16533">
    <property type="entry name" value="SOAR"/>
    <property type="match status" value="1"/>
</dbReference>
<keyword evidence="7" id="KW-0106">Calcium</keyword>
<keyword evidence="8 12" id="KW-1133">Transmembrane helix</keyword>
<keyword evidence="11 12" id="KW-0472">Membrane</keyword>
<keyword evidence="10" id="KW-0406">Ion transport</keyword>
<keyword evidence="4 12" id="KW-0812">Transmembrane</keyword>
<dbReference type="Gene3D" id="1.10.150.50">
    <property type="entry name" value="Transcription Factor, Ets-1"/>
    <property type="match status" value="1"/>
</dbReference>
<evidence type="ECO:0000256" key="2">
    <source>
        <dbReference type="ARBA" id="ARBA00022448"/>
    </source>
</evidence>
<dbReference type="InterPro" id="IPR057835">
    <property type="entry name" value="EF-hand_STIM1/2"/>
</dbReference>
<evidence type="ECO:0000259" key="14">
    <source>
        <dbReference type="PROSITE" id="PS50105"/>
    </source>
</evidence>
<dbReference type="InterPro" id="IPR032393">
    <property type="entry name" value="SOAR_STIM1/2"/>
</dbReference>
<evidence type="ECO:0000256" key="9">
    <source>
        <dbReference type="ARBA" id="ARBA00023054"/>
    </source>
</evidence>
<dbReference type="GO" id="GO:0005783">
    <property type="term" value="C:endoplasmic reticulum"/>
    <property type="evidence" value="ECO:0007669"/>
    <property type="project" value="TreeGrafter"/>
</dbReference>
<keyword evidence="9" id="KW-0175">Coiled coil</keyword>
<dbReference type="AlphaFoldDB" id="A0A0N4UQ15"/>
<sequence length="331" mass="38042">LIILLSSLFIRIFYVIITADEEKLRDYDGYSAIVQLHYEMDDDKSGSIDRIESTGFLKEDMHIGGDDRVTREKAFHHNNDELITVDDLWKSWVESEERSWTTQQMVNWMEHTVRLPQYSAILNSLSVNGRALPRMALMNSTYLSYDLKVKNSAHKRKIRLKALDVVLFAEKSSQLKDIALSILLVVLAIVLVIFNKHRARSKYEVDQLTSKLSQLKIMKSDFEDTQQRTCEFELNYIGQLRMDCLAEMREAIEHIDKLRKKQSSLVSSIKLATGASTGTDQIDSKIFSLKGRMEKISLAMSESYQRWIEIESLCGFPLFINAVSNDPLSNG</sequence>
<proteinExistence type="predicted"/>
<dbReference type="GO" id="GO:0005246">
    <property type="term" value="F:calcium channel regulator activity"/>
    <property type="evidence" value="ECO:0007669"/>
    <property type="project" value="InterPro"/>
</dbReference>
<comment type="subcellular location">
    <subcellularLocation>
        <location evidence="1">Membrane</location>
        <topology evidence="1">Single-pass type I membrane protein</topology>
    </subcellularLocation>
</comment>
<dbReference type="SUPFAM" id="SSF47769">
    <property type="entry name" value="SAM/Pointed domain"/>
    <property type="match status" value="1"/>
</dbReference>
<evidence type="ECO:0000256" key="11">
    <source>
        <dbReference type="ARBA" id="ARBA00023136"/>
    </source>
</evidence>
<dbReference type="PANTHER" id="PTHR15136">
    <property type="entry name" value="STROMAL INTERACTION MOLECULE HOMOLOG"/>
    <property type="match status" value="1"/>
</dbReference>
<keyword evidence="6 13" id="KW-0732">Signal</keyword>
<evidence type="ECO:0000256" key="10">
    <source>
        <dbReference type="ARBA" id="ARBA00023065"/>
    </source>
</evidence>
<dbReference type="GO" id="GO:0005509">
    <property type="term" value="F:calcium ion binding"/>
    <property type="evidence" value="ECO:0007669"/>
    <property type="project" value="TreeGrafter"/>
</dbReference>
<dbReference type="Proteomes" id="UP000038040">
    <property type="component" value="Unplaced"/>
</dbReference>
<feature type="signal peptide" evidence="13">
    <location>
        <begin position="1"/>
        <end position="19"/>
    </location>
</feature>
<dbReference type="GO" id="GO:0002115">
    <property type="term" value="P:store-operated calcium entry"/>
    <property type="evidence" value="ECO:0007669"/>
    <property type="project" value="TreeGrafter"/>
</dbReference>
<dbReference type="Gene3D" id="1.10.287.3550">
    <property type="match status" value="1"/>
</dbReference>
<evidence type="ECO:0000256" key="6">
    <source>
        <dbReference type="ARBA" id="ARBA00022729"/>
    </source>
</evidence>
<evidence type="ECO:0000256" key="5">
    <source>
        <dbReference type="ARBA" id="ARBA00022723"/>
    </source>
</evidence>
<evidence type="ECO:0000256" key="13">
    <source>
        <dbReference type="SAM" id="SignalP"/>
    </source>
</evidence>
<evidence type="ECO:0000313" key="16">
    <source>
        <dbReference type="WBParaSite" id="DME_0001007901-mRNA-1"/>
    </source>
</evidence>
<dbReference type="WBParaSite" id="DME_0001007901-mRNA-1">
    <property type="protein sequence ID" value="DME_0001007901-mRNA-1"/>
    <property type="gene ID" value="DME_0001007901"/>
</dbReference>
<keyword evidence="5" id="KW-0479">Metal-binding</keyword>
<evidence type="ECO:0000256" key="7">
    <source>
        <dbReference type="ARBA" id="ARBA00022837"/>
    </source>
</evidence>
<dbReference type="PANTHER" id="PTHR15136:SF5">
    <property type="entry name" value="STROMAL INTERACTION MOLECULE HOMOLOG"/>
    <property type="match status" value="1"/>
</dbReference>
<dbReference type="Gene3D" id="1.10.238.180">
    <property type="match status" value="1"/>
</dbReference>
<keyword evidence="3" id="KW-0109">Calcium transport</keyword>
<accession>A0A0N4UQ15</accession>
<protein>
    <submittedName>
        <fullName evidence="16">SAM domain-containing protein</fullName>
    </submittedName>
</protein>
<dbReference type="InterPro" id="IPR001660">
    <property type="entry name" value="SAM"/>
</dbReference>
<dbReference type="GO" id="GO:0051049">
    <property type="term" value="P:regulation of transport"/>
    <property type="evidence" value="ECO:0007669"/>
    <property type="project" value="UniProtKB-ARBA"/>
</dbReference>
<evidence type="ECO:0000256" key="4">
    <source>
        <dbReference type="ARBA" id="ARBA00022692"/>
    </source>
</evidence>
<feature type="domain" description="SAM" evidence="14">
    <location>
        <begin position="100"/>
        <end position="158"/>
    </location>
</feature>
<dbReference type="InterPro" id="IPR037608">
    <property type="entry name" value="STIM1/2"/>
</dbReference>
<dbReference type="InterPro" id="IPR013761">
    <property type="entry name" value="SAM/pointed_sf"/>
</dbReference>